<accession>A0ABT2IR88</accession>
<gene>
    <name evidence="1" type="ORF">N0B48_05445</name>
</gene>
<comment type="caution">
    <text evidence="1">The sequence shown here is derived from an EMBL/GenBank/DDBJ whole genome shotgun (WGS) entry which is preliminary data.</text>
</comment>
<dbReference type="EMBL" id="JAOAMU010000001">
    <property type="protein sequence ID" value="MCT2561329.1"/>
    <property type="molecule type" value="Genomic_DNA"/>
</dbReference>
<dbReference type="Proteomes" id="UP001525566">
    <property type="component" value="Unassembled WGS sequence"/>
</dbReference>
<evidence type="ECO:0000313" key="2">
    <source>
        <dbReference type="Proteomes" id="UP001525566"/>
    </source>
</evidence>
<protein>
    <submittedName>
        <fullName evidence="1">Uncharacterized protein</fullName>
    </submittedName>
</protein>
<reference evidence="1 2" key="1">
    <citation type="submission" date="2022-09" db="EMBL/GenBank/DDBJ databases">
        <title>Chryseobacterium oleae sp.nov., isolated from the inter-root soil of Pyrola calliantha H. Andr. in Tibet.</title>
        <authorList>
            <person name="Li Z."/>
        </authorList>
    </citation>
    <scope>NUCLEOTIDE SEQUENCE [LARGE SCALE GENOMIC DNA]</scope>
    <source>
        <strain evidence="2">pc1-10</strain>
    </source>
</reference>
<organism evidence="1 2">
    <name type="scientific">Chryseobacterium herbae</name>
    <dbReference type="NCBI Taxonomy" id="2976476"/>
    <lineage>
        <taxon>Bacteria</taxon>
        <taxon>Pseudomonadati</taxon>
        <taxon>Bacteroidota</taxon>
        <taxon>Flavobacteriia</taxon>
        <taxon>Flavobacteriales</taxon>
        <taxon>Weeksellaceae</taxon>
        <taxon>Chryseobacterium group</taxon>
        <taxon>Chryseobacterium</taxon>
    </lineage>
</organism>
<name>A0ABT2IR88_9FLAO</name>
<evidence type="ECO:0000313" key="1">
    <source>
        <dbReference type="EMBL" id="MCT2561329.1"/>
    </source>
</evidence>
<proteinExistence type="predicted"/>
<keyword evidence="2" id="KW-1185">Reference proteome</keyword>
<dbReference type="RefSeq" id="WP_259837312.1">
    <property type="nucleotide sequence ID" value="NZ_JAOAMU010000001.1"/>
</dbReference>
<sequence length="100" mass="11490">MNTPIERNFLMRTVFRVSDGNGYPFLYAKKIAVNVATQVVAFSGGQGHAQDLTDWKKKFKNSILKRLELFETPLLPPFFGRKKLGFLFLIEIITLKNIIK</sequence>